<evidence type="ECO:0000256" key="8">
    <source>
        <dbReference type="RuleBase" id="RU004254"/>
    </source>
</evidence>
<dbReference type="PANTHER" id="PTHR45754:SF3">
    <property type="entry name" value="METHYLENETETRAHYDROFOLATE REDUCTASE (NADPH)"/>
    <property type="match status" value="1"/>
</dbReference>
<evidence type="ECO:0000256" key="3">
    <source>
        <dbReference type="ARBA" id="ARBA00006743"/>
    </source>
</evidence>
<keyword evidence="7" id="KW-0560">Oxidoreductase</keyword>
<dbReference type="Proteomes" id="UP000654370">
    <property type="component" value="Unassembled WGS sequence"/>
</dbReference>
<dbReference type="InterPro" id="IPR053806">
    <property type="entry name" value="MTHFR_C"/>
</dbReference>
<dbReference type="UniPathway" id="UPA00193"/>
<dbReference type="CDD" id="cd00537">
    <property type="entry name" value="MTHFR"/>
    <property type="match status" value="1"/>
</dbReference>
<organism evidence="10 11">
    <name type="scientific">Mortierella isabellina</name>
    <name type="common">Filamentous fungus</name>
    <name type="synonym">Umbelopsis isabellina</name>
    <dbReference type="NCBI Taxonomy" id="91625"/>
    <lineage>
        <taxon>Eukaryota</taxon>
        <taxon>Fungi</taxon>
        <taxon>Fungi incertae sedis</taxon>
        <taxon>Mucoromycota</taxon>
        <taxon>Mucoromycotina</taxon>
        <taxon>Umbelopsidomycetes</taxon>
        <taxon>Umbelopsidales</taxon>
        <taxon>Umbelopsidaceae</taxon>
        <taxon>Umbelopsis</taxon>
    </lineage>
</organism>
<dbReference type="NCBIfam" id="TIGR00677">
    <property type="entry name" value="fadh2_euk"/>
    <property type="match status" value="1"/>
</dbReference>
<dbReference type="GO" id="GO:0004489">
    <property type="term" value="F:methylenetetrahydrofolate reductase [NAD(P)H] activity"/>
    <property type="evidence" value="ECO:0007669"/>
    <property type="project" value="InterPro"/>
</dbReference>
<comment type="similarity">
    <text evidence="3">Belongs to the methylenetetrahydrofolate reductase family.</text>
</comment>
<reference evidence="10" key="1">
    <citation type="submission" date="2020-12" db="EMBL/GenBank/DDBJ databases">
        <title>Metabolic potential, ecology and presence of endohyphal bacteria is reflected in genomic diversity of Mucoromycotina.</title>
        <authorList>
            <person name="Muszewska A."/>
            <person name="Okrasinska A."/>
            <person name="Steczkiewicz K."/>
            <person name="Drgas O."/>
            <person name="Orlowska M."/>
            <person name="Perlinska-Lenart U."/>
            <person name="Aleksandrzak-Piekarczyk T."/>
            <person name="Szatraj K."/>
            <person name="Zielenkiewicz U."/>
            <person name="Pilsyk S."/>
            <person name="Malc E."/>
            <person name="Mieczkowski P."/>
            <person name="Kruszewska J.S."/>
            <person name="Biernat P."/>
            <person name="Pawlowska J."/>
        </authorList>
    </citation>
    <scope>NUCLEOTIDE SEQUENCE</scope>
    <source>
        <strain evidence="10">WA0000067209</strain>
    </source>
</reference>
<evidence type="ECO:0000256" key="1">
    <source>
        <dbReference type="ARBA" id="ARBA00001974"/>
    </source>
</evidence>
<dbReference type="Pfam" id="PF21895">
    <property type="entry name" value="MTHFR_C"/>
    <property type="match status" value="1"/>
</dbReference>
<dbReference type="GO" id="GO:0071949">
    <property type="term" value="F:FAD binding"/>
    <property type="evidence" value="ECO:0007669"/>
    <property type="project" value="TreeGrafter"/>
</dbReference>
<evidence type="ECO:0000313" key="10">
    <source>
        <dbReference type="EMBL" id="KAG2177877.1"/>
    </source>
</evidence>
<dbReference type="Gene3D" id="3.20.20.220">
    <property type="match status" value="1"/>
</dbReference>
<evidence type="ECO:0000256" key="2">
    <source>
        <dbReference type="ARBA" id="ARBA00004777"/>
    </source>
</evidence>
<evidence type="ECO:0000313" key="11">
    <source>
        <dbReference type="Proteomes" id="UP000654370"/>
    </source>
</evidence>
<sequence length="621" mass="70377">VSLHRVFSFYFHPLYFSSSRLKMKVIDKIKKAEEEGRVYWSFEYFPPKTPMGVQNLFDRIERMQRFGPEFVDVTWGAGGTSAELTTEIVANAQAVYGIETMMHLTCTNMPKEKVDYALKAAKDCGCQNILALRGDPPHGQEKWTSVEDGFSNAIDLVKYIRQQYGDYFGIAVAGHPEGHIDNPDKEDDLRNLKAKVDAGADLIVTQLFYDIDTFLNFVKQCRAIGITCPILPGIFPIQNYNGLKRVISFNDNHVPQKIWDDLEAIKDDDAAVKEYGIKLSMEFINKFIENGIRGVHFYTFNLERSTRIILERMGFVPEQATVKPLPWAPSLHQKRTKENVRPIFWKNRTKSYIQRTESWDDFPNGRWGDSRSPAFGELDGYGVSLKHPKAECLEMWNHPNTVDDVAGLFAKYCTGDLPALPWCAQQLDAESEIIRQRLAAINLQGFLTINSQPAVNGVKSSDAVHGWGPKNGYVYQKAYLEFFVSPEQLDALISKIGKQAEITYYAVNCQGDLKTNNNNHGPNAVTWGVFPGKEIVQPTIVDATAFMAWKEEAFELWAEWSRLYEADSATHQVLNSIKEQWYLINIVDNNFVVGDGIWKLFDLEAVGNLASKLSDASVADR</sequence>
<dbReference type="InterPro" id="IPR004621">
    <property type="entry name" value="Fadh2_euk"/>
</dbReference>
<evidence type="ECO:0000259" key="9">
    <source>
        <dbReference type="Pfam" id="PF21895"/>
    </source>
</evidence>
<keyword evidence="6" id="KW-0521">NADP</keyword>
<keyword evidence="4" id="KW-0285">Flavoprotein</keyword>
<dbReference type="AlphaFoldDB" id="A0A8H7UDT2"/>
<feature type="non-terminal residue" evidence="10">
    <location>
        <position position="621"/>
    </location>
</feature>
<comment type="pathway">
    <text evidence="2 8">One-carbon metabolism; tetrahydrofolate interconversion.</text>
</comment>
<accession>A0A8H7UDT2</accession>
<name>A0A8H7UDT2_MORIS</name>
<dbReference type="InterPro" id="IPR029041">
    <property type="entry name" value="FAD-linked_oxidoreductase-like"/>
</dbReference>
<dbReference type="Pfam" id="PF02219">
    <property type="entry name" value="MTHFR"/>
    <property type="match status" value="1"/>
</dbReference>
<dbReference type="GO" id="GO:0009086">
    <property type="term" value="P:methionine biosynthetic process"/>
    <property type="evidence" value="ECO:0007669"/>
    <property type="project" value="TreeGrafter"/>
</dbReference>
<dbReference type="InterPro" id="IPR003171">
    <property type="entry name" value="Mehydrof_redctse-like"/>
</dbReference>
<comment type="cofactor">
    <cofactor evidence="1">
        <name>FAD</name>
        <dbReference type="ChEBI" id="CHEBI:57692"/>
    </cofactor>
</comment>
<keyword evidence="11" id="KW-1185">Reference proteome</keyword>
<protein>
    <recommendedName>
        <fullName evidence="9">MTHFR SAM-binding regulatory domain-containing protein</fullName>
    </recommendedName>
</protein>
<dbReference type="SUPFAM" id="SSF51730">
    <property type="entry name" value="FAD-linked oxidoreductase"/>
    <property type="match status" value="1"/>
</dbReference>
<dbReference type="PANTHER" id="PTHR45754">
    <property type="entry name" value="METHYLENETETRAHYDROFOLATE REDUCTASE"/>
    <property type="match status" value="1"/>
</dbReference>
<keyword evidence="5" id="KW-0274">FAD</keyword>
<feature type="domain" description="MTHFR SAM-binding regulatory" evidence="9">
    <location>
        <begin position="323"/>
        <end position="602"/>
    </location>
</feature>
<comment type="caution">
    <text evidence="10">The sequence shown here is derived from an EMBL/GenBank/DDBJ whole genome shotgun (WGS) entry which is preliminary data.</text>
</comment>
<dbReference type="EMBL" id="JAEPQZ010000008">
    <property type="protein sequence ID" value="KAG2177877.1"/>
    <property type="molecule type" value="Genomic_DNA"/>
</dbReference>
<dbReference type="GO" id="GO:0005829">
    <property type="term" value="C:cytosol"/>
    <property type="evidence" value="ECO:0007669"/>
    <property type="project" value="TreeGrafter"/>
</dbReference>
<evidence type="ECO:0000256" key="7">
    <source>
        <dbReference type="ARBA" id="ARBA00023002"/>
    </source>
</evidence>
<proteinExistence type="inferred from homology"/>
<gene>
    <name evidence="10" type="ORF">INT43_003124</name>
</gene>
<evidence type="ECO:0000256" key="4">
    <source>
        <dbReference type="ARBA" id="ARBA00022630"/>
    </source>
</evidence>
<dbReference type="OrthoDB" id="16284at2759"/>
<evidence type="ECO:0000256" key="6">
    <source>
        <dbReference type="ARBA" id="ARBA00022857"/>
    </source>
</evidence>
<dbReference type="FunFam" id="3.20.20.220:FF:000002">
    <property type="entry name" value="Methylenetetrahydrofolate reductase"/>
    <property type="match status" value="1"/>
</dbReference>
<evidence type="ECO:0000256" key="5">
    <source>
        <dbReference type="ARBA" id="ARBA00022827"/>
    </source>
</evidence>
<dbReference type="GO" id="GO:0035999">
    <property type="term" value="P:tetrahydrofolate interconversion"/>
    <property type="evidence" value="ECO:0007669"/>
    <property type="project" value="UniProtKB-UniPathway"/>
</dbReference>